<organism evidence="3">
    <name type="scientific">Dichomitus squalens</name>
    <dbReference type="NCBI Taxonomy" id="114155"/>
    <lineage>
        <taxon>Eukaryota</taxon>
        <taxon>Fungi</taxon>
        <taxon>Dikarya</taxon>
        <taxon>Basidiomycota</taxon>
        <taxon>Agaricomycotina</taxon>
        <taxon>Agaricomycetes</taxon>
        <taxon>Polyporales</taxon>
        <taxon>Polyporaceae</taxon>
        <taxon>Dichomitus</taxon>
    </lineage>
</organism>
<protein>
    <submittedName>
        <fullName evidence="3">Uncharacterized protein</fullName>
    </submittedName>
</protein>
<dbReference type="EMBL" id="ML143389">
    <property type="protein sequence ID" value="TBU34255.1"/>
    <property type="molecule type" value="Genomic_DNA"/>
</dbReference>
<feature type="transmembrane region" description="Helical" evidence="2">
    <location>
        <begin position="40"/>
        <end position="62"/>
    </location>
</feature>
<proteinExistence type="predicted"/>
<feature type="region of interest" description="Disordered" evidence="1">
    <location>
        <begin position="1"/>
        <end position="28"/>
    </location>
</feature>
<name>A0A4Q9N263_9APHY</name>
<sequence length="106" mass="11202">MRSERGVDEDLLGAPVYDQRPRPSRPGGEVGRLLLSRAGLGGSFCHVGIVWVGACCGMITLWKGVMRIHQPCIVFVAPSASYVGLTADAVMPSSPPVCTANHVSKP</sequence>
<keyword evidence="2" id="KW-0472">Membrane</keyword>
<gene>
    <name evidence="3" type="ORF">BD311DRAFT_747406</name>
</gene>
<keyword evidence="2" id="KW-0812">Transmembrane</keyword>
<dbReference type="AlphaFoldDB" id="A0A4Q9N263"/>
<reference evidence="3" key="1">
    <citation type="submission" date="2019-01" db="EMBL/GenBank/DDBJ databases">
        <title>Draft genome sequences of three monokaryotic isolates of the white-rot basidiomycete fungus Dichomitus squalens.</title>
        <authorList>
            <consortium name="DOE Joint Genome Institute"/>
            <person name="Lopez S.C."/>
            <person name="Andreopoulos B."/>
            <person name="Pangilinan J."/>
            <person name="Lipzen A."/>
            <person name="Riley R."/>
            <person name="Ahrendt S."/>
            <person name="Ng V."/>
            <person name="Barry K."/>
            <person name="Daum C."/>
            <person name="Grigoriev I.V."/>
            <person name="Hilden K.S."/>
            <person name="Makela M.R."/>
            <person name="de Vries R.P."/>
        </authorList>
    </citation>
    <scope>NUCLEOTIDE SEQUENCE [LARGE SCALE GENOMIC DNA]</scope>
    <source>
        <strain evidence="3">OM18370.1</strain>
    </source>
</reference>
<accession>A0A4Q9N263</accession>
<keyword evidence="2" id="KW-1133">Transmembrane helix</keyword>
<evidence type="ECO:0000256" key="2">
    <source>
        <dbReference type="SAM" id="Phobius"/>
    </source>
</evidence>
<evidence type="ECO:0000313" key="3">
    <source>
        <dbReference type="EMBL" id="TBU34255.1"/>
    </source>
</evidence>
<dbReference type="Proteomes" id="UP000292957">
    <property type="component" value="Unassembled WGS sequence"/>
</dbReference>
<evidence type="ECO:0000256" key="1">
    <source>
        <dbReference type="SAM" id="MobiDB-lite"/>
    </source>
</evidence>